<gene>
    <name evidence="2" type="ORF">V6N11_053550</name>
</gene>
<accession>A0ABR2UDN2</accession>
<proteinExistence type="predicted"/>
<evidence type="ECO:0000313" key="3">
    <source>
        <dbReference type="Proteomes" id="UP001396334"/>
    </source>
</evidence>
<name>A0ABR2UDN2_9ROSI</name>
<dbReference type="Proteomes" id="UP001396334">
    <property type="component" value="Unassembled WGS sequence"/>
</dbReference>
<sequence>MQETNTPGSNFPVEQTRVLDDTSSCSSSQEQIALGASCVTWDEKAEIVESEAGNCDINEVSEMAFDVDVQEMENSENHAPNAGLGVGDEICNGSQAESVICYPSSSGSTVSDMHDPANDGIITSVNDSQNTQTEFSVVHPVGRKMSIGHDDESEPGTSTKTGVLEPRNGHQGISYQKIPPATINEKIGNGSTLVPVPDIPAHDVTSDSDDNTFCRSSPYMSDDCLSHCYESNIEQWESGETPESKDPELYDALSRS</sequence>
<keyword evidence="3" id="KW-1185">Reference proteome</keyword>
<dbReference type="EMBL" id="JBBPBN010000001">
    <property type="protein sequence ID" value="KAK9047714.1"/>
    <property type="molecule type" value="Genomic_DNA"/>
</dbReference>
<evidence type="ECO:0000313" key="2">
    <source>
        <dbReference type="EMBL" id="KAK9047714.1"/>
    </source>
</evidence>
<reference evidence="2 3" key="1">
    <citation type="journal article" date="2024" name="G3 (Bethesda)">
        <title>Genome assembly of Hibiscus sabdariffa L. provides insights into metabolisms of medicinal natural products.</title>
        <authorList>
            <person name="Kim T."/>
        </authorList>
    </citation>
    <scope>NUCLEOTIDE SEQUENCE [LARGE SCALE GENOMIC DNA]</scope>
    <source>
        <strain evidence="2">TK-2024</strain>
        <tissue evidence="2">Old leaves</tissue>
    </source>
</reference>
<feature type="region of interest" description="Disordered" evidence="1">
    <location>
        <begin position="1"/>
        <end position="24"/>
    </location>
</feature>
<protein>
    <submittedName>
        <fullName evidence="2">Uncharacterized protein</fullName>
    </submittedName>
</protein>
<feature type="compositionally biased region" description="Polar residues" evidence="1">
    <location>
        <begin position="1"/>
        <end position="13"/>
    </location>
</feature>
<comment type="caution">
    <text evidence="2">The sequence shown here is derived from an EMBL/GenBank/DDBJ whole genome shotgun (WGS) entry which is preliminary data.</text>
</comment>
<feature type="region of interest" description="Disordered" evidence="1">
    <location>
        <begin position="147"/>
        <end position="178"/>
    </location>
</feature>
<evidence type="ECO:0000256" key="1">
    <source>
        <dbReference type="SAM" id="MobiDB-lite"/>
    </source>
</evidence>
<organism evidence="2 3">
    <name type="scientific">Hibiscus sabdariffa</name>
    <name type="common">roselle</name>
    <dbReference type="NCBI Taxonomy" id="183260"/>
    <lineage>
        <taxon>Eukaryota</taxon>
        <taxon>Viridiplantae</taxon>
        <taxon>Streptophyta</taxon>
        <taxon>Embryophyta</taxon>
        <taxon>Tracheophyta</taxon>
        <taxon>Spermatophyta</taxon>
        <taxon>Magnoliopsida</taxon>
        <taxon>eudicotyledons</taxon>
        <taxon>Gunneridae</taxon>
        <taxon>Pentapetalae</taxon>
        <taxon>rosids</taxon>
        <taxon>malvids</taxon>
        <taxon>Malvales</taxon>
        <taxon>Malvaceae</taxon>
        <taxon>Malvoideae</taxon>
        <taxon>Hibiscus</taxon>
    </lineage>
</organism>
<feature type="region of interest" description="Disordered" evidence="1">
    <location>
        <begin position="235"/>
        <end position="256"/>
    </location>
</feature>